<evidence type="ECO:0000256" key="1">
    <source>
        <dbReference type="SAM" id="Phobius"/>
    </source>
</evidence>
<accession>A0ABP8C161</accession>
<proteinExistence type="predicted"/>
<keyword evidence="3" id="KW-1185">Reference proteome</keyword>
<keyword evidence="1" id="KW-1133">Transmembrane helix</keyword>
<organism evidence="2 3">
    <name type="scientific">Postechiella marina</name>
    <dbReference type="NCBI Taxonomy" id="943941"/>
    <lineage>
        <taxon>Bacteria</taxon>
        <taxon>Pseudomonadati</taxon>
        <taxon>Bacteroidota</taxon>
        <taxon>Flavobacteriia</taxon>
        <taxon>Flavobacteriales</taxon>
        <taxon>Flavobacteriaceae</taxon>
        <taxon>Postechiella</taxon>
    </lineage>
</organism>
<reference evidence="3" key="1">
    <citation type="journal article" date="2019" name="Int. J. Syst. Evol. Microbiol.">
        <title>The Global Catalogue of Microorganisms (GCM) 10K type strain sequencing project: providing services to taxonomists for standard genome sequencing and annotation.</title>
        <authorList>
            <consortium name="The Broad Institute Genomics Platform"/>
            <consortium name="The Broad Institute Genome Sequencing Center for Infectious Disease"/>
            <person name="Wu L."/>
            <person name="Ma J."/>
        </authorList>
    </citation>
    <scope>NUCLEOTIDE SEQUENCE [LARGE SCALE GENOMIC DNA]</scope>
    <source>
        <strain evidence="3">JCM 17630</strain>
    </source>
</reference>
<feature type="transmembrane region" description="Helical" evidence="1">
    <location>
        <begin position="7"/>
        <end position="26"/>
    </location>
</feature>
<keyword evidence="1" id="KW-0472">Membrane</keyword>
<dbReference type="Proteomes" id="UP001501496">
    <property type="component" value="Unassembled WGS sequence"/>
</dbReference>
<comment type="caution">
    <text evidence="2">The sequence shown here is derived from an EMBL/GenBank/DDBJ whole genome shotgun (WGS) entry which is preliminary data.</text>
</comment>
<evidence type="ECO:0000313" key="3">
    <source>
        <dbReference type="Proteomes" id="UP001501496"/>
    </source>
</evidence>
<protein>
    <submittedName>
        <fullName evidence="2">Uncharacterized protein</fullName>
    </submittedName>
</protein>
<name>A0ABP8C161_9FLAO</name>
<keyword evidence="1" id="KW-0812">Transmembrane</keyword>
<evidence type="ECO:0000313" key="2">
    <source>
        <dbReference type="EMBL" id="GAA4231790.1"/>
    </source>
</evidence>
<gene>
    <name evidence="2" type="ORF">GCM10022291_04990</name>
</gene>
<dbReference type="EMBL" id="BAABCA010000001">
    <property type="protein sequence ID" value="GAA4231790.1"/>
    <property type="molecule type" value="Genomic_DNA"/>
</dbReference>
<sequence>MAVITKLILEIIILIINAVILTFAFITKKGPYTVTPEKQWADILNEFDKNFRAIKKIKISNFKLGSGHLYRED</sequence>